<evidence type="ECO:0000313" key="2">
    <source>
        <dbReference type="EMBL" id="JAH57658.1"/>
    </source>
</evidence>
<reference evidence="2" key="2">
    <citation type="journal article" date="2015" name="Fish Shellfish Immunol.">
        <title>Early steps in the European eel (Anguilla anguilla)-Vibrio vulnificus interaction in the gills: Role of the RtxA13 toxin.</title>
        <authorList>
            <person name="Callol A."/>
            <person name="Pajuelo D."/>
            <person name="Ebbesson L."/>
            <person name="Teles M."/>
            <person name="MacKenzie S."/>
            <person name="Amaro C."/>
        </authorList>
    </citation>
    <scope>NUCLEOTIDE SEQUENCE</scope>
</reference>
<sequence length="58" mass="6454">MGGQERSCKQKHLANFVDVSIGPQVGLNAYLPKCTLSIAFLWFCPWSVAFLCYSLGTR</sequence>
<reference evidence="2" key="1">
    <citation type="submission" date="2014-11" db="EMBL/GenBank/DDBJ databases">
        <authorList>
            <person name="Amaro Gonzalez C."/>
        </authorList>
    </citation>
    <scope>NUCLEOTIDE SEQUENCE</scope>
</reference>
<name>A0A0E9TY34_ANGAN</name>
<proteinExistence type="predicted"/>
<keyword evidence="1" id="KW-0472">Membrane</keyword>
<dbReference type="AlphaFoldDB" id="A0A0E9TY34"/>
<accession>A0A0E9TY34</accession>
<keyword evidence="1" id="KW-0812">Transmembrane</keyword>
<dbReference type="EMBL" id="GBXM01050919">
    <property type="protein sequence ID" value="JAH57658.1"/>
    <property type="molecule type" value="Transcribed_RNA"/>
</dbReference>
<organism evidence="2">
    <name type="scientific">Anguilla anguilla</name>
    <name type="common">European freshwater eel</name>
    <name type="synonym">Muraena anguilla</name>
    <dbReference type="NCBI Taxonomy" id="7936"/>
    <lineage>
        <taxon>Eukaryota</taxon>
        <taxon>Metazoa</taxon>
        <taxon>Chordata</taxon>
        <taxon>Craniata</taxon>
        <taxon>Vertebrata</taxon>
        <taxon>Euteleostomi</taxon>
        <taxon>Actinopterygii</taxon>
        <taxon>Neopterygii</taxon>
        <taxon>Teleostei</taxon>
        <taxon>Anguilliformes</taxon>
        <taxon>Anguillidae</taxon>
        <taxon>Anguilla</taxon>
    </lineage>
</organism>
<feature type="transmembrane region" description="Helical" evidence="1">
    <location>
        <begin position="36"/>
        <end position="56"/>
    </location>
</feature>
<keyword evidence="1" id="KW-1133">Transmembrane helix</keyword>
<protein>
    <submittedName>
        <fullName evidence="2">Uncharacterized protein</fullName>
    </submittedName>
</protein>
<evidence type="ECO:0000256" key="1">
    <source>
        <dbReference type="SAM" id="Phobius"/>
    </source>
</evidence>